<dbReference type="OrthoDB" id="3095202at2759"/>
<feature type="region of interest" description="Disordered" evidence="1">
    <location>
        <begin position="590"/>
        <end position="635"/>
    </location>
</feature>
<evidence type="ECO:0000313" key="3">
    <source>
        <dbReference type="Proteomes" id="UP000007431"/>
    </source>
</evidence>
<dbReference type="GeneID" id="9587075"/>
<evidence type="ECO:0000256" key="1">
    <source>
        <dbReference type="SAM" id="MobiDB-lite"/>
    </source>
</evidence>
<organism evidence="3">
    <name type="scientific">Schizophyllum commune (strain H4-8 / FGSC 9210)</name>
    <name type="common">Split gill fungus</name>
    <dbReference type="NCBI Taxonomy" id="578458"/>
    <lineage>
        <taxon>Eukaryota</taxon>
        <taxon>Fungi</taxon>
        <taxon>Dikarya</taxon>
        <taxon>Basidiomycota</taxon>
        <taxon>Agaricomycotina</taxon>
        <taxon>Agaricomycetes</taxon>
        <taxon>Agaricomycetidae</taxon>
        <taxon>Agaricales</taxon>
        <taxon>Schizophyllaceae</taxon>
        <taxon>Schizophyllum</taxon>
    </lineage>
</organism>
<dbReference type="Proteomes" id="UP000007431">
    <property type="component" value="Unassembled WGS sequence"/>
</dbReference>
<dbReference type="HOGENOM" id="CLU_410577_0_0_1"/>
<name>D8PTZ8_SCHCM</name>
<evidence type="ECO:0000313" key="2">
    <source>
        <dbReference type="EMBL" id="EFI99865.1"/>
    </source>
</evidence>
<proteinExistence type="predicted"/>
<protein>
    <submittedName>
        <fullName evidence="2">Uncharacterized protein</fullName>
    </submittedName>
</protein>
<dbReference type="RefSeq" id="XP_003034768.1">
    <property type="nucleotide sequence ID" value="XM_003034722.1"/>
</dbReference>
<accession>D8PTZ8</accession>
<dbReference type="EMBL" id="GL377303">
    <property type="protein sequence ID" value="EFI99865.1"/>
    <property type="molecule type" value="Genomic_DNA"/>
</dbReference>
<feature type="region of interest" description="Disordered" evidence="1">
    <location>
        <begin position="276"/>
        <end position="295"/>
    </location>
</feature>
<keyword evidence="3" id="KW-1185">Reference proteome</keyword>
<feature type="region of interest" description="Disordered" evidence="1">
    <location>
        <begin position="197"/>
        <end position="216"/>
    </location>
</feature>
<sequence length="669" mass="76498">MTLGKWANTDWPSISYNKNGSYAYLEADCLATSVRDDISDLYSRSEFILAPTYKTYLEMMKSIDMGGIKRRKENDLTPRRPMSSGLYRYIYIPCTDAARALQAKYNLQPQTQEDLNYGISPLNGQPYPVGSDQFPVVECHTHPFSICMLAYNQLRSRCTTLTGQWLALTGRIMDLRFNKDAIPPLWFINSPKVDEDDVELSPDEASGYDPVPSSGEYAIEPTTILREPKIPDTDPRKAVADWACNKIDPKAPPPPETPPRIEYKLRRSVRIRRKACPYGPPSPCRSGPPPSPTRHVPRALATCRRDLRRVPPAWVGRNGRFPTHNFSSNDWSFFCYGLNLAYTPPSGVRSRGIRYRMTTHHMERLHTPTGHDAYPNIDRLSARRDLYDLPQTYLAARLSLQRLQRPINRLLRWPQKPESERCIVSSTNVCKEDLNGGISPVHNKPFLEGSDQFPVIESLAHPFSICSWADTRFWRRSTSLTSQWHVLSSRIVNHWLYKQIKPPAWFVDAASYLRDDEDLTPSEATGYIISHPPHVARDHVEILKDVTIEEDNYCKKCAKWASSIPPNAPPPKEDPPQSVYRERRSIRIAKRVHPYHRPPQSSPPDVDCSGPLPSPTRKSRRALQTCKRDPIKNPPSWAARNGSYPTQNFCSNDWAYFRYNVYLASFAGR</sequence>
<reference evidence="2 3" key="1">
    <citation type="journal article" date="2010" name="Nat. Biotechnol.">
        <title>Genome sequence of the model mushroom Schizophyllum commune.</title>
        <authorList>
            <person name="Ohm R.A."/>
            <person name="de Jong J.F."/>
            <person name="Lugones L.G."/>
            <person name="Aerts A."/>
            <person name="Kothe E."/>
            <person name="Stajich J.E."/>
            <person name="de Vries R.P."/>
            <person name="Record E."/>
            <person name="Levasseur A."/>
            <person name="Baker S.E."/>
            <person name="Bartholomew K.A."/>
            <person name="Coutinho P.M."/>
            <person name="Erdmann S."/>
            <person name="Fowler T.J."/>
            <person name="Gathman A.C."/>
            <person name="Lombard V."/>
            <person name="Henrissat B."/>
            <person name="Knabe N."/>
            <person name="Kuees U."/>
            <person name="Lilly W.W."/>
            <person name="Lindquist E."/>
            <person name="Lucas S."/>
            <person name="Magnuson J.K."/>
            <person name="Piumi F."/>
            <person name="Raudaskoski M."/>
            <person name="Salamov A."/>
            <person name="Schmutz J."/>
            <person name="Schwarze F.W.M.R."/>
            <person name="vanKuyk P.A."/>
            <person name="Horton J.S."/>
            <person name="Grigoriev I.V."/>
            <person name="Woesten H.A.B."/>
        </authorList>
    </citation>
    <scope>NUCLEOTIDE SEQUENCE [LARGE SCALE GENOMIC DNA]</scope>
    <source>
        <strain evidence="3">H4-8 / FGSC 9210</strain>
    </source>
</reference>
<gene>
    <name evidence="2" type="ORF">SCHCODRAFT_232035</name>
</gene>
<dbReference type="InParanoid" id="D8PTZ8"/>
<feature type="compositionally biased region" description="Pro residues" evidence="1">
    <location>
        <begin position="278"/>
        <end position="292"/>
    </location>
</feature>
<dbReference type="VEuPathDB" id="FungiDB:SCHCODRAFT_02483725"/>
<dbReference type="KEGG" id="scm:SCHCO_02483725"/>
<dbReference type="AlphaFoldDB" id="D8PTZ8"/>